<dbReference type="GO" id="GO:0008889">
    <property type="term" value="F:glycerophosphodiester phosphodiesterase activity"/>
    <property type="evidence" value="ECO:0007669"/>
    <property type="project" value="TreeGrafter"/>
</dbReference>
<evidence type="ECO:0000256" key="1">
    <source>
        <dbReference type="SAM" id="MobiDB-lite"/>
    </source>
</evidence>
<dbReference type="InterPro" id="IPR030395">
    <property type="entry name" value="GP_PDE_dom"/>
</dbReference>
<dbReference type="EnsemblMetazoa" id="XM_012690642.3">
    <property type="protein sequence ID" value="XP_012546096.2"/>
    <property type="gene ID" value="LOC101745184"/>
</dbReference>
<dbReference type="GO" id="GO:0006644">
    <property type="term" value="P:phospholipid metabolic process"/>
    <property type="evidence" value="ECO:0007669"/>
    <property type="project" value="TreeGrafter"/>
</dbReference>
<dbReference type="InterPro" id="IPR017946">
    <property type="entry name" value="PLC-like_Pdiesterase_TIM-brl"/>
</dbReference>
<feature type="compositionally biased region" description="Basic and acidic residues" evidence="1">
    <location>
        <begin position="370"/>
        <end position="380"/>
    </location>
</feature>
<dbReference type="SUPFAM" id="SSF51695">
    <property type="entry name" value="PLC-like phosphodiesterases"/>
    <property type="match status" value="1"/>
</dbReference>
<dbReference type="GO" id="GO:0006580">
    <property type="term" value="P:ethanolamine metabolic process"/>
    <property type="evidence" value="ECO:0007669"/>
    <property type="project" value="TreeGrafter"/>
</dbReference>
<evidence type="ECO:0000313" key="5">
    <source>
        <dbReference type="Proteomes" id="UP000005204"/>
    </source>
</evidence>
<dbReference type="PANTHER" id="PTHR46320:SF1">
    <property type="entry name" value="GLYCEROPHOSPHODIESTER PHOSPHODIESTERASE 1"/>
    <property type="match status" value="1"/>
</dbReference>
<feature type="region of interest" description="Disordered" evidence="1">
    <location>
        <begin position="370"/>
        <end position="406"/>
    </location>
</feature>
<dbReference type="PANTHER" id="PTHR46320">
    <property type="entry name" value="GLYCEROPHOSPHODIESTER PHOSPHODIESTERASE 1"/>
    <property type="match status" value="1"/>
</dbReference>
<keyword evidence="2" id="KW-1133">Transmembrane helix</keyword>
<sequence length="406" mass="45646">MASHATRKAWRVSVVTSRSLSTFRRTSQNVLACPSALSSTIIRIPKRSLFVLPFGLDVGLAFAAMYYITALERPDKERVQKIFGHDPWSKDEVKNSEEVVHCIAHRGAALDAPENTIEAFKYCVEQNCKFVEMDVRSLRDGQLVLLHDEGLQRLTGTTINNVQCVDWDAIKDYNVAANHPNREHFKDVRLCLFEDALDYLLENKFKMIIDVKGVDQEVISGVLDAFATRPALYESAAVTCFNPYPLYLIRKTDPKIIGALSYRPYCFSAQDYDAENGPTNPRFPDSVVHRVAMRACDALHGVAWRRLARWCGVSAVLLHKDIVSPSEVEYWRGLGVRCVGWAVNRPVEKLYWRGVLRAAYLASTLLGEPAVEKQSKDKTSSDCAASSPEQMLDPEQTEQNVSSGRN</sequence>
<dbReference type="AlphaFoldDB" id="A0A8R2C649"/>
<evidence type="ECO:0000259" key="3">
    <source>
        <dbReference type="PROSITE" id="PS51704"/>
    </source>
</evidence>
<keyword evidence="2" id="KW-0812">Transmembrane</keyword>
<proteinExistence type="predicted"/>
<evidence type="ECO:0000256" key="2">
    <source>
        <dbReference type="SAM" id="Phobius"/>
    </source>
</evidence>
<protein>
    <recommendedName>
        <fullName evidence="3">GP-PDE domain-containing protein</fullName>
    </recommendedName>
</protein>
<feature type="domain" description="GP-PDE" evidence="3">
    <location>
        <begin position="100"/>
        <end position="378"/>
    </location>
</feature>
<feature type="compositionally biased region" description="Polar residues" evidence="1">
    <location>
        <begin position="397"/>
        <end position="406"/>
    </location>
</feature>
<dbReference type="Proteomes" id="UP000005204">
    <property type="component" value="Unassembled WGS sequence"/>
</dbReference>
<keyword evidence="5" id="KW-1185">Reference proteome</keyword>
<reference evidence="5" key="1">
    <citation type="journal article" date="2008" name="Insect Biochem. Mol. Biol.">
        <title>The genome of a lepidopteran model insect, the silkworm Bombyx mori.</title>
        <authorList>
            <consortium name="International Silkworm Genome Consortium"/>
        </authorList>
    </citation>
    <scope>NUCLEOTIDE SEQUENCE [LARGE SCALE GENOMIC DNA]</scope>
    <source>
        <strain evidence="5">p50T</strain>
    </source>
</reference>
<keyword evidence="2" id="KW-0472">Membrane</keyword>
<dbReference type="Gene3D" id="3.20.20.190">
    <property type="entry name" value="Phosphatidylinositol (PI) phosphodiesterase"/>
    <property type="match status" value="1"/>
</dbReference>
<dbReference type="KEGG" id="bmor:101745184"/>
<dbReference type="GeneID" id="101745184"/>
<evidence type="ECO:0000313" key="4">
    <source>
        <dbReference type="EnsemblMetazoa" id="XP_012546096.2"/>
    </source>
</evidence>
<dbReference type="PROSITE" id="PS50007">
    <property type="entry name" value="PIPLC_X_DOMAIN"/>
    <property type="match status" value="1"/>
</dbReference>
<name>A0A8R2C649_BOMMO</name>
<dbReference type="PROSITE" id="PS51704">
    <property type="entry name" value="GP_PDE"/>
    <property type="match status" value="1"/>
</dbReference>
<accession>A0A8R2C649</accession>
<dbReference type="GO" id="GO:0005886">
    <property type="term" value="C:plasma membrane"/>
    <property type="evidence" value="ECO:0007669"/>
    <property type="project" value="TreeGrafter"/>
</dbReference>
<dbReference type="RefSeq" id="XP_012546096.2">
    <property type="nucleotide sequence ID" value="XM_012690642.4"/>
</dbReference>
<feature type="transmembrane region" description="Helical" evidence="2">
    <location>
        <begin position="49"/>
        <end position="68"/>
    </location>
</feature>
<organism evidence="4 5">
    <name type="scientific">Bombyx mori</name>
    <name type="common">Silk moth</name>
    <dbReference type="NCBI Taxonomy" id="7091"/>
    <lineage>
        <taxon>Eukaryota</taxon>
        <taxon>Metazoa</taxon>
        <taxon>Ecdysozoa</taxon>
        <taxon>Arthropoda</taxon>
        <taxon>Hexapoda</taxon>
        <taxon>Insecta</taxon>
        <taxon>Pterygota</taxon>
        <taxon>Neoptera</taxon>
        <taxon>Endopterygota</taxon>
        <taxon>Lepidoptera</taxon>
        <taxon>Glossata</taxon>
        <taxon>Ditrysia</taxon>
        <taxon>Bombycoidea</taxon>
        <taxon>Bombycidae</taxon>
        <taxon>Bombycinae</taxon>
        <taxon>Bombyx</taxon>
    </lineage>
</organism>
<dbReference type="GO" id="GO:0070291">
    <property type="term" value="P:N-acylethanolamine metabolic process"/>
    <property type="evidence" value="ECO:0007669"/>
    <property type="project" value="TreeGrafter"/>
</dbReference>
<reference evidence="4" key="2">
    <citation type="submission" date="2022-06" db="UniProtKB">
        <authorList>
            <consortium name="EnsemblMetazoa"/>
        </authorList>
    </citation>
    <scope>IDENTIFICATION</scope>
    <source>
        <strain evidence="4">p50T (Dazao)</strain>
    </source>
</reference>
<dbReference type="Pfam" id="PF03009">
    <property type="entry name" value="GDPD"/>
    <property type="match status" value="1"/>
</dbReference>